<dbReference type="SMART" id="SM00184">
    <property type="entry name" value="RING"/>
    <property type="match status" value="1"/>
</dbReference>
<dbReference type="InterPro" id="IPR044235">
    <property type="entry name" value="RNFT1/2"/>
</dbReference>
<dbReference type="EMBL" id="OU895878">
    <property type="protein sequence ID" value="CAG9802223.1"/>
    <property type="molecule type" value="Genomic_DNA"/>
</dbReference>
<evidence type="ECO:0000256" key="5">
    <source>
        <dbReference type="ARBA" id="ARBA00022786"/>
    </source>
</evidence>
<feature type="domain" description="RING-type" evidence="11">
    <location>
        <begin position="441"/>
        <end position="480"/>
    </location>
</feature>
<feature type="transmembrane region" description="Helical" evidence="10">
    <location>
        <begin position="267"/>
        <end position="288"/>
    </location>
</feature>
<keyword evidence="7 10" id="KW-1133">Transmembrane helix</keyword>
<organism evidence="12 13">
    <name type="scientific">Chironomus riparius</name>
    <dbReference type="NCBI Taxonomy" id="315576"/>
    <lineage>
        <taxon>Eukaryota</taxon>
        <taxon>Metazoa</taxon>
        <taxon>Ecdysozoa</taxon>
        <taxon>Arthropoda</taxon>
        <taxon>Hexapoda</taxon>
        <taxon>Insecta</taxon>
        <taxon>Pterygota</taxon>
        <taxon>Neoptera</taxon>
        <taxon>Endopterygota</taxon>
        <taxon>Diptera</taxon>
        <taxon>Nematocera</taxon>
        <taxon>Chironomoidea</taxon>
        <taxon>Chironomidae</taxon>
        <taxon>Chironominae</taxon>
        <taxon>Chironomus</taxon>
    </lineage>
</organism>
<keyword evidence="2 10" id="KW-0812">Transmembrane</keyword>
<keyword evidence="13" id="KW-1185">Reference proteome</keyword>
<keyword evidence="4" id="KW-0863">Zinc-finger</keyword>
<reference evidence="12" key="1">
    <citation type="submission" date="2022-01" db="EMBL/GenBank/DDBJ databases">
        <authorList>
            <person name="King R."/>
        </authorList>
    </citation>
    <scope>NUCLEOTIDE SEQUENCE</scope>
</reference>
<feature type="compositionally biased region" description="Polar residues" evidence="9">
    <location>
        <begin position="1"/>
        <end position="12"/>
    </location>
</feature>
<dbReference type="GO" id="GO:0016020">
    <property type="term" value="C:membrane"/>
    <property type="evidence" value="ECO:0007669"/>
    <property type="project" value="UniProtKB-SubCell"/>
</dbReference>
<dbReference type="InterPro" id="IPR013083">
    <property type="entry name" value="Znf_RING/FYVE/PHD"/>
</dbReference>
<evidence type="ECO:0000256" key="4">
    <source>
        <dbReference type="ARBA" id="ARBA00022771"/>
    </source>
</evidence>
<keyword evidence="6" id="KW-0862">Zinc</keyword>
<reference evidence="12" key="2">
    <citation type="submission" date="2022-10" db="EMBL/GenBank/DDBJ databases">
        <authorList>
            <consortium name="ENA_rothamsted_submissions"/>
            <consortium name="culmorum"/>
            <person name="King R."/>
        </authorList>
    </citation>
    <scope>NUCLEOTIDE SEQUENCE</scope>
</reference>
<evidence type="ECO:0000259" key="11">
    <source>
        <dbReference type="SMART" id="SM00184"/>
    </source>
</evidence>
<sequence>MSSNPQESAQEGSSTNNLTSVISSSSSLVNNNASNSQENNENEMNSSIGSNRSLNNIFPFRINRNIILNNVFQEIRPLVNTTTSNAPFASWMRSSLQSVNTTANNEEQHSTTDNNNRQDVATNDTSSVIINIGSPSTSYNRQNSAPARTSTESNDLESSSVNQSRTSLQLGTDPTNINSSNNNNNNNGTGDEANAVDGNSDNLAQIPEARALINTVSRYFPYVCILFAKTCYDHLDGLLDIFALFIVFAHSNFTLKQEITKQAQRRFLYLIRELLYIILVVTIIAFLLEKKENSISLFFAPLNIPPEEKQLALKDLLFSVIITDLILKLFTVAVKILFTMLPRRCVEFKNRGRVYLLIEAFSQLYRALVPIQLWLTFLLESYKGTEKIMGVILSAAYIVAKGSDLLQRIKFLKRSFIKFLQKTSFGTTPTKEQIQAAGGTCPICHDSYVDPVILNECNHIFCELCLLGWLDRSNSTCPLCRAKIDQDNPGYRDGSTTFFIQFY</sequence>
<feature type="transmembrane region" description="Helical" evidence="10">
    <location>
        <begin position="237"/>
        <end position="255"/>
    </location>
</feature>
<dbReference type="GO" id="GO:0008270">
    <property type="term" value="F:zinc ion binding"/>
    <property type="evidence" value="ECO:0007669"/>
    <property type="project" value="UniProtKB-KW"/>
</dbReference>
<name>A0A9N9RS67_9DIPT</name>
<feature type="region of interest" description="Disordered" evidence="9">
    <location>
        <begin position="1"/>
        <end position="47"/>
    </location>
</feature>
<gene>
    <name evidence="12" type="ORF">CHIRRI_LOCUS5138</name>
</gene>
<dbReference type="GO" id="GO:0061630">
    <property type="term" value="F:ubiquitin protein ligase activity"/>
    <property type="evidence" value="ECO:0007669"/>
    <property type="project" value="InterPro"/>
</dbReference>
<feature type="transmembrane region" description="Helical" evidence="10">
    <location>
        <begin position="316"/>
        <end position="342"/>
    </location>
</feature>
<keyword evidence="8 10" id="KW-0472">Membrane</keyword>
<dbReference type="Pfam" id="PF13923">
    <property type="entry name" value="zf-C3HC4_2"/>
    <property type="match status" value="1"/>
</dbReference>
<feature type="compositionally biased region" description="Low complexity" evidence="9">
    <location>
        <begin position="13"/>
        <end position="47"/>
    </location>
</feature>
<evidence type="ECO:0000313" key="12">
    <source>
        <dbReference type="EMBL" id="CAG9802223.1"/>
    </source>
</evidence>
<dbReference type="Proteomes" id="UP001153620">
    <property type="component" value="Chromosome 2"/>
</dbReference>
<feature type="region of interest" description="Disordered" evidence="9">
    <location>
        <begin position="99"/>
        <end position="200"/>
    </location>
</feature>
<evidence type="ECO:0000256" key="1">
    <source>
        <dbReference type="ARBA" id="ARBA00004141"/>
    </source>
</evidence>
<proteinExistence type="predicted"/>
<protein>
    <recommendedName>
        <fullName evidence="11">RING-type domain-containing protein</fullName>
    </recommendedName>
</protein>
<keyword evidence="5" id="KW-0833">Ubl conjugation pathway</keyword>
<evidence type="ECO:0000256" key="8">
    <source>
        <dbReference type="ARBA" id="ARBA00023136"/>
    </source>
</evidence>
<dbReference type="InterPro" id="IPR001841">
    <property type="entry name" value="Znf_RING"/>
</dbReference>
<evidence type="ECO:0000256" key="7">
    <source>
        <dbReference type="ARBA" id="ARBA00022989"/>
    </source>
</evidence>
<dbReference type="AlphaFoldDB" id="A0A9N9RS67"/>
<evidence type="ECO:0000256" key="9">
    <source>
        <dbReference type="SAM" id="MobiDB-lite"/>
    </source>
</evidence>
<evidence type="ECO:0000256" key="6">
    <source>
        <dbReference type="ARBA" id="ARBA00022833"/>
    </source>
</evidence>
<keyword evidence="3" id="KW-0479">Metal-binding</keyword>
<feature type="compositionally biased region" description="Polar residues" evidence="9">
    <location>
        <begin position="99"/>
        <end position="175"/>
    </location>
</feature>
<evidence type="ECO:0000256" key="3">
    <source>
        <dbReference type="ARBA" id="ARBA00022723"/>
    </source>
</evidence>
<evidence type="ECO:0000256" key="2">
    <source>
        <dbReference type="ARBA" id="ARBA00022692"/>
    </source>
</evidence>
<dbReference type="PROSITE" id="PS00518">
    <property type="entry name" value="ZF_RING_1"/>
    <property type="match status" value="1"/>
</dbReference>
<accession>A0A9N9RS67</accession>
<dbReference type="PANTHER" id="PTHR15860:SF0">
    <property type="entry name" value="LP20373P"/>
    <property type="match status" value="1"/>
</dbReference>
<dbReference type="PANTHER" id="PTHR15860">
    <property type="entry name" value="UNCHARACTERIZED RING FINGER-CONTAINING PROTEIN"/>
    <property type="match status" value="1"/>
</dbReference>
<comment type="subcellular location">
    <subcellularLocation>
        <location evidence="1">Membrane</location>
        <topology evidence="1">Multi-pass membrane protein</topology>
    </subcellularLocation>
</comment>
<feature type="compositionally biased region" description="Low complexity" evidence="9">
    <location>
        <begin position="176"/>
        <end position="187"/>
    </location>
</feature>
<dbReference type="GO" id="GO:1904294">
    <property type="term" value="P:positive regulation of ERAD pathway"/>
    <property type="evidence" value="ECO:0007669"/>
    <property type="project" value="InterPro"/>
</dbReference>
<dbReference type="SUPFAM" id="SSF57850">
    <property type="entry name" value="RING/U-box"/>
    <property type="match status" value="1"/>
</dbReference>
<evidence type="ECO:0000256" key="10">
    <source>
        <dbReference type="SAM" id="Phobius"/>
    </source>
</evidence>
<evidence type="ECO:0000313" key="13">
    <source>
        <dbReference type="Proteomes" id="UP001153620"/>
    </source>
</evidence>
<dbReference type="Gene3D" id="3.30.40.10">
    <property type="entry name" value="Zinc/RING finger domain, C3HC4 (zinc finger)"/>
    <property type="match status" value="1"/>
</dbReference>
<dbReference type="OrthoDB" id="9049620at2759"/>
<dbReference type="InterPro" id="IPR017907">
    <property type="entry name" value="Znf_RING_CS"/>
</dbReference>